<dbReference type="SMART" id="SM00303">
    <property type="entry name" value="GPS"/>
    <property type="match status" value="1"/>
</dbReference>
<keyword evidence="5" id="KW-1015">Disulfide bond</keyword>
<dbReference type="InterPro" id="IPR017981">
    <property type="entry name" value="GPCR_2-like_7TM"/>
</dbReference>
<dbReference type="PRINTS" id="PR00249">
    <property type="entry name" value="GPCRSECRETIN"/>
</dbReference>
<feature type="transmembrane region" description="Helical" evidence="7">
    <location>
        <begin position="850"/>
        <end position="869"/>
    </location>
</feature>
<keyword evidence="4 7" id="KW-0472">Membrane</keyword>
<dbReference type="Gene3D" id="3.80.10.10">
    <property type="entry name" value="Ribonuclease Inhibitor"/>
    <property type="match status" value="1"/>
</dbReference>
<sequence length="1022" mass="115285">MFRQTMLVQLTFVLILYTRWILGAHAVPDACSICICYPSGIVNCENRRLSSVPYNIPSSTTSLTLSWNYFTDMQPGPFANLYNLKTLDLSDNRIKDYEDGAFLFLPNIIQIDLRSNKDMICGCHLPALVKYMKNNHSRYMDVKGKCQTDVGKRIPILKYSQCSNYSLFQQNLQCQTCSGMVCNDSEVASCPGPEPVCRLTVSMSGITLKFERSCGTYRKCLDVMRNNTVTCNKWTNGTSCVGCCVGNLCNKKDFIGWTNNFEFYLVFKELNKNQIFENMSISIEHELSNLTGTFRVEYCGSEERKNIFTIHCDVIRAITKDKLLLSIHRVLNTSQTLYDLGIQQHDVELIDGMVCNENTSSNNGTFHWPVTKTGSNATLPCHANVATRYCSPRTVGHLEMASSQSMTPLKCSPFTGIWQEPDMSQCYNTEWITQRLGNIRSQRIDQGNIEDISIKVSNVSQKSEYFKTQDVDLAVDILEKMVPVISNVSANVTLSNILLSINDMMDTPEKVLAEAEQASRSVSRLLDIIGTIPGKIPLEEPQVTSIYSNLGIAVAKVYQDTFSGLFYGVSYGTNGTEALLYNHSYPGPRQDEIQTISFISIPESLPKHLKVEERSAFSRIFFFSMKNDKLYRITQNSSADADTNINSYILAASVANIRINNLDEPVNISFILIHQNATNPKCVYWDETPGEAPHWSTKGCKISDCVPGKEVVCSCDHLTSFALLMDVHRNEDDVKHVKPLSIISFIGCGISFVCLVLTVIIHVCFKKLWNLITSKILVSLCVPLGITNLIFVVGMQPYVETLAACKTVAALLHYFLLTSLTWMSFEAIHVLVSMVLVFRTYQASFMKWSSILAWGLPAVIVLITLVINYTDNYVRIGQVCWLSETYFHATFLAPVAAILILNLTIFSLIIWRLISMQKSKKFGHKRRKVRVFGIVGLFFFLGLTWVLAFFAVGEAAEVFKYLFAIFNTLQGMFIFVFYCIYKKDTRDVIINYVTTRKRAPLPTGRNKRSGNETEDKTAEKKL</sequence>
<feature type="transmembrane region" description="Helical" evidence="7">
    <location>
        <begin position="889"/>
        <end position="911"/>
    </location>
</feature>
<dbReference type="InterPro" id="IPR000832">
    <property type="entry name" value="GPCR_2_secretin-like"/>
</dbReference>
<evidence type="ECO:0000256" key="8">
    <source>
        <dbReference type="SAM" id="SignalP"/>
    </source>
</evidence>
<feature type="transmembrane region" description="Helical" evidence="7">
    <location>
        <begin position="958"/>
        <end position="981"/>
    </location>
</feature>
<dbReference type="SUPFAM" id="SSF81321">
    <property type="entry name" value="Family A G protein-coupled receptor-like"/>
    <property type="match status" value="1"/>
</dbReference>
<evidence type="ECO:0000256" key="2">
    <source>
        <dbReference type="ARBA" id="ARBA00022692"/>
    </source>
</evidence>
<dbReference type="PROSITE" id="PS51450">
    <property type="entry name" value="LRR"/>
    <property type="match status" value="1"/>
</dbReference>
<dbReference type="PANTHER" id="PTHR45692">
    <property type="entry name" value="G_PROTEIN_RECEP_F2_4 DOMAIN-CONTAINING PROTEIN"/>
    <property type="match status" value="1"/>
</dbReference>
<dbReference type="SUPFAM" id="SSF52058">
    <property type="entry name" value="L domain-like"/>
    <property type="match status" value="1"/>
</dbReference>
<evidence type="ECO:0000259" key="9">
    <source>
        <dbReference type="PROSITE" id="PS50221"/>
    </source>
</evidence>
<evidence type="ECO:0000256" key="1">
    <source>
        <dbReference type="ARBA" id="ARBA00004141"/>
    </source>
</evidence>
<dbReference type="CDD" id="cd00117">
    <property type="entry name" value="TFP"/>
    <property type="match status" value="1"/>
</dbReference>
<dbReference type="CDD" id="cd15040">
    <property type="entry name" value="7tmB2_Adhesion"/>
    <property type="match status" value="1"/>
</dbReference>
<reference evidence="12" key="1">
    <citation type="submission" date="2025-08" db="UniProtKB">
        <authorList>
            <consortium name="RefSeq"/>
        </authorList>
    </citation>
    <scope>IDENTIFICATION</scope>
</reference>
<dbReference type="PANTHER" id="PTHR45692:SF1">
    <property type="entry name" value="G-PROTEIN COUPLED RECEPTORS FAMILY 2 PROFILE 2 DOMAIN-CONTAINING PROTEIN"/>
    <property type="match status" value="1"/>
</dbReference>
<dbReference type="Pfam" id="PF01825">
    <property type="entry name" value="GPS"/>
    <property type="match status" value="1"/>
</dbReference>
<evidence type="ECO:0000256" key="4">
    <source>
        <dbReference type="ARBA" id="ARBA00023136"/>
    </source>
</evidence>
<feature type="signal peptide" evidence="8">
    <location>
        <begin position="1"/>
        <end position="26"/>
    </location>
</feature>
<feature type="transmembrane region" description="Helical" evidence="7">
    <location>
        <begin position="931"/>
        <end position="952"/>
    </location>
</feature>
<dbReference type="Gene3D" id="1.20.1070.10">
    <property type="entry name" value="Rhodopsin 7-helix transmembrane proteins"/>
    <property type="match status" value="1"/>
</dbReference>
<feature type="transmembrane region" description="Helical" evidence="7">
    <location>
        <begin position="811"/>
        <end position="838"/>
    </location>
</feature>
<gene>
    <name evidence="12" type="primary">LOC115226021</name>
</gene>
<dbReference type="Pfam" id="PF13855">
    <property type="entry name" value="LRR_8"/>
    <property type="match status" value="1"/>
</dbReference>
<dbReference type="InterPro" id="IPR032675">
    <property type="entry name" value="LRR_dom_sf"/>
</dbReference>
<dbReference type="Gene3D" id="2.60.220.50">
    <property type="match status" value="1"/>
</dbReference>
<evidence type="ECO:0000256" key="5">
    <source>
        <dbReference type="ARBA" id="ARBA00023157"/>
    </source>
</evidence>
<evidence type="ECO:0000256" key="3">
    <source>
        <dbReference type="ARBA" id="ARBA00022989"/>
    </source>
</evidence>
<dbReference type="AlphaFoldDB" id="A0A7E6FTB0"/>
<feature type="chain" id="PRO_5028904577" evidence="8">
    <location>
        <begin position="27"/>
        <end position="1022"/>
    </location>
</feature>
<keyword evidence="3 7" id="KW-1133">Transmembrane helix</keyword>
<dbReference type="GO" id="GO:0004930">
    <property type="term" value="F:G protein-coupled receptor activity"/>
    <property type="evidence" value="ECO:0007669"/>
    <property type="project" value="InterPro"/>
</dbReference>
<dbReference type="Proteomes" id="UP000515154">
    <property type="component" value="Linkage group LG29"/>
</dbReference>
<dbReference type="PROSITE" id="PS50261">
    <property type="entry name" value="G_PROTEIN_RECEP_F2_4"/>
    <property type="match status" value="1"/>
</dbReference>
<dbReference type="InterPro" id="IPR046338">
    <property type="entry name" value="GAIN_dom_sf"/>
</dbReference>
<feature type="region of interest" description="Disordered" evidence="6">
    <location>
        <begin position="1001"/>
        <end position="1022"/>
    </location>
</feature>
<feature type="domain" description="GAIN-B" evidence="9">
    <location>
        <begin position="592"/>
        <end position="731"/>
    </location>
</feature>
<feature type="transmembrane region" description="Helical" evidence="7">
    <location>
        <begin position="777"/>
        <end position="799"/>
    </location>
</feature>
<dbReference type="KEGG" id="osn:115226021"/>
<keyword evidence="2 7" id="KW-0812">Transmembrane</keyword>
<comment type="subcellular location">
    <subcellularLocation>
        <location evidence="1">Membrane</location>
        <topology evidence="1">Multi-pass membrane protein</topology>
    </subcellularLocation>
</comment>
<dbReference type="InterPro" id="IPR057244">
    <property type="entry name" value="GAIN_B"/>
</dbReference>
<dbReference type="PROSITE" id="PS50221">
    <property type="entry name" value="GAIN_B"/>
    <property type="match status" value="1"/>
</dbReference>
<dbReference type="InterPro" id="IPR000203">
    <property type="entry name" value="GPS"/>
</dbReference>
<feature type="transmembrane region" description="Helical" evidence="7">
    <location>
        <begin position="742"/>
        <end position="765"/>
    </location>
</feature>
<protein>
    <submittedName>
        <fullName evidence="12">Adhesion G-protein coupled receptor G6-like</fullName>
    </submittedName>
</protein>
<dbReference type="InterPro" id="IPR001611">
    <property type="entry name" value="Leu-rich_rpt"/>
</dbReference>
<keyword evidence="11" id="KW-1185">Reference proteome</keyword>
<evidence type="ECO:0000313" key="11">
    <source>
        <dbReference type="Proteomes" id="UP000515154"/>
    </source>
</evidence>
<dbReference type="GO" id="GO:0007166">
    <property type="term" value="P:cell surface receptor signaling pathway"/>
    <property type="evidence" value="ECO:0007669"/>
    <property type="project" value="InterPro"/>
</dbReference>
<feature type="domain" description="G-protein coupled receptors family 2 profile 2" evidence="10">
    <location>
        <begin position="740"/>
        <end position="982"/>
    </location>
</feature>
<dbReference type="GO" id="GO:0016020">
    <property type="term" value="C:membrane"/>
    <property type="evidence" value="ECO:0007669"/>
    <property type="project" value="UniProtKB-SubCell"/>
</dbReference>
<accession>A0A7E6FTB0</accession>
<evidence type="ECO:0000259" key="10">
    <source>
        <dbReference type="PROSITE" id="PS50261"/>
    </source>
</evidence>
<dbReference type="RefSeq" id="XP_036370808.1">
    <property type="nucleotide sequence ID" value="XM_036514915.1"/>
</dbReference>
<evidence type="ECO:0000256" key="7">
    <source>
        <dbReference type="SAM" id="Phobius"/>
    </source>
</evidence>
<proteinExistence type="predicted"/>
<evidence type="ECO:0000256" key="6">
    <source>
        <dbReference type="SAM" id="MobiDB-lite"/>
    </source>
</evidence>
<name>A0A7E6FTB0_9MOLL</name>
<organism evidence="11 12">
    <name type="scientific">Octopus sinensis</name>
    <name type="common">East Asian common octopus</name>
    <dbReference type="NCBI Taxonomy" id="2607531"/>
    <lineage>
        <taxon>Eukaryota</taxon>
        <taxon>Metazoa</taxon>
        <taxon>Spiralia</taxon>
        <taxon>Lophotrochozoa</taxon>
        <taxon>Mollusca</taxon>
        <taxon>Cephalopoda</taxon>
        <taxon>Coleoidea</taxon>
        <taxon>Octopodiformes</taxon>
        <taxon>Octopoda</taxon>
        <taxon>Incirrata</taxon>
        <taxon>Octopodidae</taxon>
        <taxon>Octopus</taxon>
    </lineage>
</organism>
<feature type="compositionally biased region" description="Basic and acidic residues" evidence="6">
    <location>
        <begin position="1009"/>
        <end position="1022"/>
    </location>
</feature>
<evidence type="ECO:0000313" key="12">
    <source>
        <dbReference type="RefSeq" id="XP_036370808.1"/>
    </source>
</evidence>
<keyword evidence="8" id="KW-0732">Signal</keyword>
<dbReference type="Pfam" id="PF00002">
    <property type="entry name" value="7tm_2"/>
    <property type="match status" value="1"/>
</dbReference>